<dbReference type="EMBL" id="JAPZBO010000003">
    <property type="protein sequence ID" value="KAJ5320964.1"/>
    <property type="molecule type" value="Genomic_DNA"/>
</dbReference>
<organism evidence="1 2">
    <name type="scientific">Penicillium atrosanguineum</name>
    <dbReference type="NCBI Taxonomy" id="1132637"/>
    <lineage>
        <taxon>Eukaryota</taxon>
        <taxon>Fungi</taxon>
        <taxon>Dikarya</taxon>
        <taxon>Ascomycota</taxon>
        <taxon>Pezizomycotina</taxon>
        <taxon>Eurotiomycetes</taxon>
        <taxon>Eurotiomycetidae</taxon>
        <taxon>Eurotiales</taxon>
        <taxon>Aspergillaceae</taxon>
        <taxon>Penicillium</taxon>
    </lineage>
</organism>
<dbReference type="Proteomes" id="UP001147746">
    <property type="component" value="Unassembled WGS sequence"/>
</dbReference>
<protein>
    <submittedName>
        <fullName evidence="1">Uncharacterized protein</fullName>
    </submittedName>
</protein>
<comment type="caution">
    <text evidence="1">The sequence shown here is derived from an EMBL/GenBank/DDBJ whole genome shotgun (WGS) entry which is preliminary data.</text>
</comment>
<sequence length="100" mass="10737">MISAHQKALVFSNQADSSAHSIEGATPADDQIAVPGDMEAELQHYNFLLEQLLGLISSGEDESVSRVLSVIRSGGSHRQILDMIEQQSESEGKAERNGAT</sequence>
<dbReference type="AlphaFoldDB" id="A0A9W9KWU5"/>
<keyword evidence="2" id="KW-1185">Reference proteome</keyword>
<evidence type="ECO:0000313" key="1">
    <source>
        <dbReference type="EMBL" id="KAJ5320964.1"/>
    </source>
</evidence>
<reference evidence="1" key="2">
    <citation type="journal article" date="2023" name="IMA Fungus">
        <title>Comparative genomic study of the Penicillium genus elucidates a diverse pangenome and 15 lateral gene transfer events.</title>
        <authorList>
            <person name="Petersen C."/>
            <person name="Sorensen T."/>
            <person name="Nielsen M.R."/>
            <person name="Sondergaard T.E."/>
            <person name="Sorensen J.L."/>
            <person name="Fitzpatrick D.A."/>
            <person name="Frisvad J.C."/>
            <person name="Nielsen K.L."/>
        </authorList>
    </citation>
    <scope>NUCLEOTIDE SEQUENCE</scope>
    <source>
        <strain evidence="1">IBT 21472</strain>
    </source>
</reference>
<proteinExistence type="predicted"/>
<accession>A0A9W9KWU5</accession>
<name>A0A9W9KWU5_9EURO</name>
<reference evidence="1" key="1">
    <citation type="submission" date="2022-12" db="EMBL/GenBank/DDBJ databases">
        <authorList>
            <person name="Petersen C."/>
        </authorList>
    </citation>
    <scope>NUCLEOTIDE SEQUENCE</scope>
    <source>
        <strain evidence="1">IBT 21472</strain>
    </source>
</reference>
<gene>
    <name evidence="1" type="ORF">N7476_003966</name>
</gene>
<evidence type="ECO:0000313" key="2">
    <source>
        <dbReference type="Proteomes" id="UP001147746"/>
    </source>
</evidence>
<dbReference type="OrthoDB" id="4439444at2759"/>